<evidence type="ECO:0000256" key="5">
    <source>
        <dbReference type="ARBA" id="ARBA00022692"/>
    </source>
</evidence>
<dbReference type="GeneID" id="41321333"/>
<feature type="transmembrane region" description="Helical" evidence="8">
    <location>
        <begin position="245"/>
        <end position="264"/>
    </location>
</feature>
<dbReference type="GO" id="GO:0005886">
    <property type="term" value="C:plasma membrane"/>
    <property type="evidence" value="ECO:0007669"/>
    <property type="project" value="UniProtKB-SubCell"/>
</dbReference>
<dbReference type="InterPro" id="IPR013525">
    <property type="entry name" value="ABC2_TM"/>
</dbReference>
<keyword evidence="2" id="KW-0813">Transport</keyword>
<dbReference type="Pfam" id="PF01061">
    <property type="entry name" value="ABC2_membrane"/>
    <property type="match status" value="1"/>
</dbReference>
<evidence type="ECO:0000256" key="6">
    <source>
        <dbReference type="ARBA" id="ARBA00022989"/>
    </source>
</evidence>
<evidence type="ECO:0000313" key="10">
    <source>
        <dbReference type="EMBL" id="AYQ54706.1"/>
    </source>
</evidence>
<feature type="transmembrane region" description="Helical" evidence="8">
    <location>
        <begin position="47"/>
        <end position="67"/>
    </location>
</feature>
<feature type="domain" description="ABC transmembrane type-2" evidence="9">
    <location>
        <begin position="48"/>
        <end position="267"/>
    </location>
</feature>
<dbReference type="EMBL" id="CP017686">
    <property type="protein sequence ID" value="AYQ54706.1"/>
    <property type="molecule type" value="Genomic_DNA"/>
</dbReference>
<dbReference type="PANTHER" id="PTHR30413">
    <property type="entry name" value="INNER MEMBRANE TRANSPORT PERMEASE"/>
    <property type="match status" value="1"/>
</dbReference>
<dbReference type="Proteomes" id="UP000273278">
    <property type="component" value="Chromosome"/>
</dbReference>
<evidence type="ECO:0000256" key="3">
    <source>
        <dbReference type="ARBA" id="ARBA00022475"/>
    </source>
</evidence>
<dbReference type="AlphaFoldDB" id="A0A3G3IFQ4"/>
<dbReference type="PROSITE" id="PS51012">
    <property type="entry name" value="ABC_TM2"/>
    <property type="match status" value="1"/>
</dbReference>
<dbReference type="PANTHER" id="PTHR30413:SF8">
    <property type="entry name" value="TRANSPORT PERMEASE PROTEIN"/>
    <property type="match status" value="1"/>
</dbReference>
<evidence type="ECO:0000256" key="7">
    <source>
        <dbReference type="ARBA" id="ARBA00023136"/>
    </source>
</evidence>
<feature type="transmembrane region" description="Helical" evidence="8">
    <location>
        <begin position="189"/>
        <end position="208"/>
    </location>
</feature>
<keyword evidence="7 8" id="KW-0472">Membrane</keyword>
<feature type="transmembrane region" description="Helical" evidence="8">
    <location>
        <begin position="120"/>
        <end position="147"/>
    </location>
</feature>
<dbReference type="GO" id="GO:0015920">
    <property type="term" value="P:lipopolysaccharide transport"/>
    <property type="evidence" value="ECO:0007669"/>
    <property type="project" value="TreeGrafter"/>
</dbReference>
<dbReference type="OMA" id="GIFQLHH"/>
<dbReference type="RefSeq" id="WP_015504430.1">
    <property type="nucleotide sequence ID" value="NZ_CP017686.1"/>
</dbReference>
<name>A0A3G3IFQ4_9ARCH</name>
<gene>
    <name evidence="10" type="ORF">BKD89_02650</name>
</gene>
<accession>A0A3G3IFQ4</accession>
<keyword evidence="6 8" id="KW-1133">Transmembrane helix</keyword>
<reference evidence="10 11" key="1">
    <citation type="submission" date="2016-10" db="EMBL/GenBank/DDBJ databases">
        <title>Complete genome of the TMA-utilizing, human hosted archaeon Methanomethylophilus alvus Gen. nov, sp. nov., strain Mx-05, derived from a pure culture.</title>
        <authorList>
            <person name="Brugere J.-F."/>
            <person name="Ben Hania W."/>
            <person name="Chaudhary P.P."/>
            <person name="Gaci N."/>
            <person name="Borrel G."/>
            <person name="Cao Van Tuat L."/>
            <person name="Fardeau M.-L."/>
            <person name="Harris H.M.B."/>
            <person name="O'Toole P.W."/>
            <person name="Ollivier B."/>
        </authorList>
    </citation>
    <scope>NUCLEOTIDE SEQUENCE [LARGE SCALE GENOMIC DNA]</scope>
    <source>
        <strain evidence="10 11">Mx-05</strain>
    </source>
</reference>
<evidence type="ECO:0000313" key="11">
    <source>
        <dbReference type="Proteomes" id="UP000273278"/>
    </source>
</evidence>
<sequence>MTDSDSSIVPVKRRNGLRKDLREIYESRNILRSLVSKNLFGRYRNSVLGFGWHFVMPIVMLVVYYVVFTEVRASPISDFWVYIAAGIFPFNFMVSNLTGGAGAIVGNSGMVKKMYFPREILVLAHVISNFIVMVMGYAVILIIIAVTGYPLDWVPLLLLPAILLLMALFTTGYILLFSSLTVYARDVQYILSSVSMVFFFMTPMYFLADSVSGVLGNVIWLNPFTYYIEAFHSMVYFGEIPEMKVLLMCIILPLVSMMLGLAVFRRLKRGFAERL</sequence>
<protein>
    <recommendedName>
        <fullName evidence="9">ABC transmembrane type-2 domain-containing protein</fullName>
    </recommendedName>
</protein>
<evidence type="ECO:0000259" key="9">
    <source>
        <dbReference type="PROSITE" id="PS51012"/>
    </source>
</evidence>
<dbReference type="GO" id="GO:0140359">
    <property type="term" value="F:ABC-type transporter activity"/>
    <property type="evidence" value="ECO:0007669"/>
    <property type="project" value="InterPro"/>
</dbReference>
<evidence type="ECO:0000256" key="8">
    <source>
        <dbReference type="SAM" id="Phobius"/>
    </source>
</evidence>
<comment type="subcellular location">
    <subcellularLocation>
        <location evidence="1">Cell inner membrane</location>
        <topology evidence="1">Multi-pass membrane protein</topology>
    </subcellularLocation>
</comment>
<keyword evidence="5 8" id="KW-0812">Transmembrane</keyword>
<keyword evidence="3" id="KW-1003">Cell membrane</keyword>
<dbReference type="InterPro" id="IPR047817">
    <property type="entry name" value="ABC2_TM_bact-type"/>
</dbReference>
<organism evidence="10 11">
    <name type="scientific">Methanomethylophilus alvi</name>
    <dbReference type="NCBI Taxonomy" id="1291540"/>
    <lineage>
        <taxon>Archaea</taxon>
        <taxon>Methanobacteriati</taxon>
        <taxon>Thermoplasmatota</taxon>
        <taxon>Thermoplasmata</taxon>
        <taxon>Methanomassiliicoccales</taxon>
        <taxon>Methanomethylophilaceae</taxon>
        <taxon>Methanomethylophilus</taxon>
    </lineage>
</organism>
<evidence type="ECO:0000256" key="4">
    <source>
        <dbReference type="ARBA" id="ARBA00022519"/>
    </source>
</evidence>
<evidence type="ECO:0000256" key="1">
    <source>
        <dbReference type="ARBA" id="ARBA00004429"/>
    </source>
</evidence>
<keyword evidence="4" id="KW-0997">Cell inner membrane</keyword>
<evidence type="ECO:0000256" key="2">
    <source>
        <dbReference type="ARBA" id="ARBA00022448"/>
    </source>
</evidence>
<proteinExistence type="predicted"/>
<feature type="transmembrane region" description="Helical" evidence="8">
    <location>
        <begin position="153"/>
        <end position="177"/>
    </location>
</feature>
<feature type="transmembrane region" description="Helical" evidence="8">
    <location>
        <begin position="79"/>
        <end position="99"/>
    </location>
</feature>